<evidence type="ECO:0000259" key="2">
    <source>
        <dbReference type="Pfam" id="PF12697"/>
    </source>
</evidence>
<proteinExistence type="predicted"/>
<dbReference type="SUPFAM" id="SSF53474">
    <property type="entry name" value="alpha/beta-Hydrolases"/>
    <property type="match status" value="1"/>
</dbReference>
<feature type="domain" description="AB hydrolase-1" evidence="2">
    <location>
        <begin position="9"/>
        <end position="140"/>
    </location>
</feature>
<evidence type="ECO:0000313" key="3">
    <source>
        <dbReference type="EMBL" id="CAF9904197.1"/>
    </source>
</evidence>
<dbReference type="Proteomes" id="UP000664521">
    <property type="component" value="Unassembled WGS sequence"/>
</dbReference>
<evidence type="ECO:0000256" key="1">
    <source>
        <dbReference type="SAM" id="MobiDB-lite"/>
    </source>
</evidence>
<evidence type="ECO:0000313" key="4">
    <source>
        <dbReference type="Proteomes" id="UP000664521"/>
    </source>
</evidence>
<dbReference type="InterPro" id="IPR000073">
    <property type="entry name" value="AB_hydrolase_1"/>
</dbReference>
<dbReference type="AlphaFoldDB" id="A0A8H3EER2"/>
<dbReference type="EMBL" id="CAJPDS010000002">
    <property type="protein sequence ID" value="CAF9904197.1"/>
    <property type="molecule type" value="Genomic_DNA"/>
</dbReference>
<dbReference type="Pfam" id="PF12697">
    <property type="entry name" value="Abhydrolase_6"/>
    <property type="match status" value="1"/>
</dbReference>
<name>A0A8H3EER2_9LECA</name>
<comment type="caution">
    <text evidence="3">The sequence shown here is derived from an EMBL/GenBank/DDBJ whole genome shotgun (WGS) entry which is preliminary data.</text>
</comment>
<feature type="region of interest" description="Disordered" evidence="1">
    <location>
        <begin position="215"/>
        <end position="234"/>
    </location>
</feature>
<dbReference type="PANTHER" id="PTHR47842">
    <property type="entry name" value="EXPRESSED PROTEIN"/>
    <property type="match status" value="1"/>
</dbReference>
<accession>A0A8H3EER2</accession>
<feature type="region of interest" description="Disordered" evidence="1">
    <location>
        <begin position="113"/>
        <end position="143"/>
    </location>
</feature>
<reference evidence="3" key="1">
    <citation type="submission" date="2021-03" db="EMBL/GenBank/DDBJ databases">
        <authorList>
            <person name="Tagirdzhanova G."/>
        </authorList>
    </citation>
    <scope>NUCLEOTIDE SEQUENCE</scope>
</reference>
<dbReference type="Gene3D" id="3.40.50.1820">
    <property type="entry name" value="alpha/beta hydrolase"/>
    <property type="match status" value="1"/>
</dbReference>
<protein>
    <recommendedName>
        <fullName evidence="2">AB hydrolase-1 domain-containing protein</fullName>
    </recommendedName>
</protein>
<sequence>MHKTLLLCFIHGFKGNDNTFAGFPEHLRALVSNALPKVSVVAVTYPTFETRGNLSECVGRFREWLQNKVIDLEVSASTPSPTIDPSVRVILLGHSMGGIVGAETLISIISDPPIPPASSRNSTESIRSKKGHATPLNKSTKTSPASSIILDDISTSGSSFMFPYIQGLLAFDTPYLGISPSVVAHGAENHYKTASSAVSTVSQFANALGWGGASNPASSKSQSAPQKALPAGPESAKDFLAGSTTDDAAATPAWQRWGKYAMFAGAAGAVAAGGAAAYIKRDAITEGWTWVGSHLEFVGCLVRGEELKSRLDKVVRLGTDKGIGFADLVTVLGKGAAGGSTAQPKTVAGGWVEVGGTPSNSEGKRRTFCNVPKNTQDRRCFEESINNKAVDEISAHMNMFLPRENPGYYNLSLRAKKLIVEWVDQAWYESSEIPKDKLQDVDMEGSLGGEEPVVLE</sequence>
<dbReference type="PANTHER" id="PTHR47842:SF1">
    <property type="entry name" value="DUF676 DOMAIN-CONTAINING PROTEIN"/>
    <property type="match status" value="1"/>
</dbReference>
<organism evidence="3 4">
    <name type="scientific">Heterodermia speciosa</name>
    <dbReference type="NCBI Taxonomy" id="116794"/>
    <lineage>
        <taxon>Eukaryota</taxon>
        <taxon>Fungi</taxon>
        <taxon>Dikarya</taxon>
        <taxon>Ascomycota</taxon>
        <taxon>Pezizomycotina</taxon>
        <taxon>Lecanoromycetes</taxon>
        <taxon>OSLEUM clade</taxon>
        <taxon>Lecanoromycetidae</taxon>
        <taxon>Caliciales</taxon>
        <taxon>Physciaceae</taxon>
        <taxon>Heterodermia</taxon>
    </lineage>
</organism>
<keyword evidence="4" id="KW-1185">Reference proteome</keyword>
<dbReference type="InterPro" id="IPR029058">
    <property type="entry name" value="AB_hydrolase_fold"/>
</dbReference>
<gene>
    <name evidence="3" type="ORF">HETSPECPRED_003417</name>
</gene>
<dbReference type="OrthoDB" id="442243at2759"/>
<feature type="compositionally biased region" description="Low complexity" evidence="1">
    <location>
        <begin position="215"/>
        <end position="228"/>
    </location>
</feature>